<evidence type="ECO:0000256" key="1">
    <source>
        <dbReference type="SAM" id="MobiDB-lite"/>
    </source>
</evidence>
<evidence type="ECO:0000313" key="3">
    <source>
        <dbReference type="Proteomes" id="UP000015105"/>
    </source>
</evidence>
<dbReference type="AlphaFoldDB" id="A0A453T8E4"/>
<protein>
    <submittedName>
        <fullName evidence="2">Uncharacterized protein</fullName>
    </submittedName>
</protein>
<keyword evidence="3" id="KW-1185">Reference proteome</keyword>
<reference evidence="2" key="3">
    <citation type="journal article" date="2017" name="Nature">
        <title>Genome sequence of the progenitor of the wheat D genome Aegilops tauschii.</title>
        <authorList>
            <person name="Luo M.C."/>
            <person name="Gu Y.Q."/>
            <person name="Puiu D."/>
            <person name="Wang H."/>
            <person name="Twardziok S.O."/>
            <person name="Deal K.R."/>
            <person name="Huo N."/>
            <person name="Zhu T."/>
            <person name="Wang L."/>
            <person name="Wang Y."/>
            <person name="McGuire P.E."/>
            <person name="Liu S."/>
            <person name="Long H."/>
            <person name="Ramasamy R.K."/>
            <person name="Rodriguez J.C."/>
            <person name="Van S.L."/>
            <person name="Yuan L."/>
            <person name="Wang Z."/>
            <person name="Xia Z."/>
            <person name="Xiao L."/>
            <person name="Anderson O.D."/>
            <person name="Ouyang S."/>
            <person name="Liang Y."/>
            <person name="Zimin A.V."/>
            <person name="Pertea G."/>
            <person name="Qi P."/>
            <person name="Bennetzen J.L."/>
            <person name="Dai X."/>
            <person name="Dawson M.W."/>
            <person name="Muller H.G."/>
            <person name="Kugler K."/>
            <person name="Rivarola-Duarte L."/>
            <person name="Spannagl M."/>
            <person name="Mayer K.F.X."/>
            <person name="Lu F.H."/>
            <person name="Bevan M.W."/>
            <person name="Leroy P."/>
            <person name="Li P."/>
            <person name="You F.M."/>
            <person name="Sun Q."/>
            <person name="Liu Z."/>
            <person name="Lyons E."/>
            <person name="Wicker T."/>
            <person name="Salzberg S.L."/>
            <person name="Devos K.M."/>
            <person name="Dvorak J."/>
        </authorList>
    </citation>
    <scope>NUCLEOTIDE SEQUENCE [LARGE SCALE GENOMIC DNA]</scope>
    <source>
        <strain evidence="2">cv. AL8/78</strain>
    </source>
</reference>
<feature type="compositionally biased region" description="Low complexity" evidence="1">
    <location>
        <begin position="16"/>
        <end position="29"/>
    </location>
</feature>
<proteinExistence type="predicted"/>
<sequence length="102" mass="10520">LFLSSTRRGGCGDQKSAAVGGSVSPAATSCPARAGPSKKGAPRATWPELCQCAQILCFGSKVRATPHRWISPSTALGDSRRLHTPLGKGLGPCRPGFGLFKA</sequence>
<accession>A0A453T8E4</accession>
<reference evidence="3" key="1">
    <citation type="journal article" date="2014" name="Science">
        <title>Ancient hybridizations among the ancestral genomes of bread wheat.</title>
        <authorList>
            <consortium name="International Wheat Genome Sequencing Consortium,"/>
            <person name="Marcussen T."/>
            <person name="Sandve S.R."/>
            <person name="Heier L."/>
            <person name="Spannagl M."/>
            <person name="Pfeifer M."/>
            <person name="Jakobsen K.S."/>
            <person name="Wulff B.B."/>
            <person name="Steuernagel B."/>
            <person name="Mayer K.F."/>
            <person name="Olsen O.A."/>
        </authorList>
    </citation>
    <scope>NUCLEOTIDE SEQUENCE [LARGE SCALE GENOMIC DNA]</scope>
    <source>
        <strain evidence="3">cv. AL8/78</strain>
    </source>
</reference>
<reference evidence="2" key="5">
    <citation type="journal article" date="2021" name="G3 (Bethesda)">
        <title>Aegilops tauschii genome assembly Aet v5.0 features greater sequence contiguity and improved annotation.</title>
        <authorList>
            <person name="Wang L."/>
            <person name="Zhu T."/>
            <person name="Rodriguez J.C."/>
            <person name="Deal K.R."/>
            <person name="Dubcovsky J."/>
            <person name="McGuire P.E."/>
            <person name="Lux T."/>
            <person name="Spannagl M."/>
            <person name="Mayer K.F.X."/>
            <person name="Baldrich P."/>
            <person name="Meyers B.C."/>
            <person name="Huo N."/>
            <person name="Gu Y.Q."/>
            <person name="Zhou H."/>
            <person name="Devos K.M."/>
            <person name="Bennetzen J.L."/>
            <person name="Unver T."/>
            <person name="Budak H."/>
            <person name="Gulick P.J."/>
            <person name="Galiba G."/>
            <person name="Kalapos B."/>
            <person name="Nelson D.R."/>
            <person name="Li P."/>
            <person name="You F.M."/>
            <person name="Luo M.C."/>
            <person name="Dvorak J."/>
        </authorList>
    </citation>
    <scope>NUCLEOTIDE SEQUENCE [LARGE SCALE GENOMIC DNA]</scope>
    <source>
        <strain evidence="2">cv. AL8/78</strain>
    </source>
</reference>
<name>A0A453T8E4_AEGTS</name>
<organism evidence="2 3">
    <name type="scientific">Aegilops tauschii subsp. strangulata</name>
    <name type="common">Goatgrass</name>
    <dbReference type="NCBI Taxonomy" id="200361"/>
    <lineage>
        <taxon>Eukaryota</taxon>
        <taxon>Viridiplantae</taxon>
        <taxon>Streptophyta</taxon>
        <taxon>Embryophyta</taxon>
        <taxon>Tracheophyta</taxon>
        <taxon>Spermatophyta</taxon>
        <taxon>Magnoliopsida</taxon>
        <taxon>Liliopsida</taxon>
        <taxon>Poales</taxon>
        <taxon>Poaceae</taxon>
        <taxon>BOP clade</taxon>
        <taxon>Pooideae</taxon>
        <taxon>Triticodae</taxon>
        <taxon>Triticeae</taxon>
        <taxon>Triticinae</taxon>
        <taxon>Aegilops</taxon>
    </lineage>
</organism>
<reference evidence="3" key="2">
    <citation type="journal article" date="2017" name="Nat. Plants">
        <title>The Aegilops tauschii genome reveals multiple impacts of transposons.</title>
        <authorList>
            <person name="Zhao G."/>
            <person name="Zou C."/>
            <person name="Li K."/>
            <person name="Wang K."/>
            <person name="Li T."/>
            <person name="Gao L."/>
            <person name="Zhang X."/>
            <person name="Wang H."/>
            <person name="Yang Z."/>
            <person name="Liu X."/>
            <person name="Jiang W."/>
            <person name="Mao L."/>
            <person name="Kong X."/>
            <person name="Jiao Y."/>
            <person name="Jia J."/>
        </authorList>
    </citation>
    <scope>NUCLEOTIDE SEQUENCE [LARGE SCALE GENOMIC DNA]</scope>
    <source>
        <strain evidence="3">cv. AL8/78</strain>
    </source>
</reference>
<evidence type="ECO:0000313" key="2">
    <source>
        <dbReference type="EnsemblPlants" id="AET7Gv21286200.57"/>
    </source>
</evidence>
<dbReference type="Proteomes" id="UP000015105">
    <property type="component" value="Chromosome 7D"/>
</dbReference>
<reference evidence="2" key="4">
    <citation type="submission" date="2019-03" db="UniProtKB">
        <authorList>
            <consortium name="EnsemblPlants"/>
        </authorList>
    </citation>
    <scope>IDENTIFICATION</scope>
</reference>
<dbReference type="EnsemblPlants" id="AET7Gv21286200.57">
    <property type="protein sequence ID" value="AET7Gv21286200.57"/>
    <property type="gene ID" value="AET7Gv21286200"/>
</dbReference>
<dbReference type="Gramene" id="AET7Gv21286200.57">
    <property type="protein sequence ID" value="AET7Gv21286200.57"/>
    <property type="gene ID" value="AET7Gv21286200"/>
</dbReference>
<feature type="region of interest" description="Disordered" evidence="1">
    <location>
        <begin position="1"/>
        <end position="43"/>
    </location>
</feature>